<evidence type="ECO:0008006" key="3">
    <source>
        <dbReference type="Google" id="ProtNLM"/>
    </source>
</evidence>
<sequence>MKITDSSDWRSGIPYDTPTLVADLVPGDPTRCAECGADSAPRDRSELWAVKHRHPNNHSGYVRFYCREHVPVFQRPKPVLEQPAVRRSAARRAPAAVEHAPRAMCPDCFVEVSAAGTCPMCGSTVA</sequence>
<dbReference type="Proteomes" id="UP000199009">
    <property type="component" value="Chromosome I"/>
</dbReference>
<evidence type="ECO:0000313" key="2">
    <source>
        <dbReference type="Proteomes" id="UP000199009"/>
    </source>
</evidence>
<reference evidence="1 2" key="1">
    <citation type="submission" date="2016-10" db="EMBL/GenBank/DDBJ databases">
        <authorList>
            <person name="de Groot N.N."/>
        </authorList>
    </citation>
    <scope>NUCLEOTIDE SEQUENCE [LARGE SCALE GENOMIC DNA]</scope>
    <source>
        <strain evidence="1 2">DSM 23142</strain>
    </source>
</reference>
<name>A0A1G7YK73_9MICO</name>
<keyword evidence="2" id="KW-1185">Reference proteome</keyword>
<evidence type="ECO:0000313" key="1">
    <source>
        <dbReference type="EMBL" id="SDG96736.1"/>
    </source>
</evidence>
<dbReference type="OrthoDB" id="5083054at2"/>
<accession>A0A1G7YK73</accession>
<dbReference type="EMBL" id="LT629692">
    <property type="protein sequence ID" value="SDG96736.1"/>
    <property type="molecule type" value="Genomic_DNA"/>
</dbReference>
<dbReference type="AlphaFoldDB" id="A0A1G7YK73"/>
<organism evidence="1 2">
    <name type="scientific">Microbacterium pygmaeum</name>
    <dbReference type="NCBI Taxonomy" id="370764"/>
    <lineage>
        <taxon>Bacteria</taxon>
        <taxon>Bacillati</taxon>
        <taxon>Actinomycetota</taxon>
        <taxon>Actinomycetes</taxon>
        <taxon>Micrococcales</taxon>
        <taxon>Microbacteriaceae</taxon>
        <taxon>Microbacterium</taxon>
    </lineage>
</organism>
<protein>
    <recommendedName>
        <fullName evidence="3">Glucose-6-phosphate dehydrogenase</fullName>
    </recommendedName>
</protein>
<dbReference type="STRING" id="370764.SAMN04489810_1780"/>
<proteinExistence type="predicted"/>
<gene>
    <name evidence="1" type="ORF">SAMN04489810_1780</name>
</gene>
<dbReference type="RefSeq" id="WP_091488858.1">
    <property type="nucleotide sequence ID" value="NZ_LT629692.1"/>
</dbReference>